<sequence length="495" mass="57857">MMENQENNMNNRKNYSEAVNTMGKKEFTLIKMQEYGFWPKDLPTPYERQENETKEQYKQRKSLLEKYEKVIAEIDKLYEEKDKINSKLRELQKKYDETWDYERIRLDVSKAIMEESIKRRAERKRQRELEKEQRSEAWKKEKGNKIVFIGKGYSSLLYHKETDEKKLLSQELPIIKDDKELANFLGIEYKQLRFLVYHRDVISIDNYHRYTIPKKKGGVRNIAAPKPILKSSQRRILEEILSKIPTSNDAHGFLKGKSVVSAAKVHIKKPELLINIDLEDFFPTITFERVRGMFKSFGYSGYVASLLAMICTYCERMKVEVRGEEKYVKTSNRILPQGSPASPMITNIICVKLDKRLKGLSSKYDFIYTRYADDMSFSFTADINELNVGSFIGLVSKIVKEEGFNINKDKTKFLKKNNRQCITGIVINNEEIGVPKKWIKRLRAAIYNANKVKNSGEIPSVKVINEISGMTSWVKSVNEERYKDIINDAMNLINS</sequence>
<evidence type="ECO:0000313" key="12">
    <source>
        <dbReference type="EMBL" id="AOR23677.1"/>
    </source>
</evidence>
<evidence type="ECO:0000259" key="11">
    <source>
        <dbReference type="PROSITE" id="PS50878"/>
    </source>
</evidence>
<evidence type="ECO:0000256" key="9">
    <source>
        <dbReference type="ARBA" id="ARBA00048173"/>
    </source>
</evidence>
<evidence type="ECO:0000256" key="1">
    <source>
        <dbReference type="ARBA" id="ARBA00012493"/>
    </source>
</evidence>
<evidence type="ECO:0000256" key="10">
    <source>
        <dbReference type="SAM" id="Coils"/>
    </source>
</evidence>
<accession>A0A1D7XK50</accession>
<dbReference type="InterPro" id="IPR000477">
    <property type="entry name" value="RT_dom"/>
</dbReference>
<keyword evidence="5" id="KW-0460">Magnesium</keyword>
<dbReference type="STRING" id="394958.BGI42_08005"/>
<keyword evidence="4" id="KW-0479">Metal-binding</keyword>
<feature type="coiled-coil region" evidence="10">
    <location>
        <begin position="46"/>
        <end position="94"/>
    </location>
</feature>
<dbReference type="InterPro" id="IPR051083">
    <property type="entry name" value="GrpII_Intron_Splice-Mob/Def"/>
</dbReference>
<reference evidence="13" key="1">
    <citation type="submission" date="2016-09" db="EMBL/GenBank/DDBJ databases">
        <title>Genomics of Clostridium taeniosporum, an organism which forms endospores with ribbon-like appendages.</title>
        <authorList>
            <person name="Walker J.R."/>
        </authorList>
    </citation>
    <scope>NUCLEOTIDE SEQUENCE [LARGE SCALE GENOMIC DNA]</scope>
    <source>
        <strain evidence="13">1/k</strain>
    </source>
</reference>
<keyword evidence="6 12" id="KW-0695">RNA-directed DNA polymerase</keyword>
<evidence type="ECO:0000256" key="2">
    <source>
        <dbReference type="ARBA" id="ARBA00022679"/>
    </source>
</evidence>
<gene>
    <name evidence="12" type="ORF">BGI42_08005</name>
</gene>
<evidence type="ECO:0000256" key="7">
    <source>
        <dbReference type="ARBA" id="ARBA00023118"/>
    </source>
</evidence>
<keyword evidence="7" id="KW-0051">Antiviral defense</keyword>
<name>A0A1D7XK50_9CLOT</name>
<keyword evidence="10" id="KW-0175">Coiled coil</keyword>
<dbReference type="EC" id="2.7.7.49" evidence="1"/>
<proteinExistence type="inferred from homology"/>
<dbReference type="GO" id="GO:0051607">
    <property type="term" value="P:defense response to virus"/>
    <property type="evidence" value="ECO:0007669"/>
    <property type="project" value="UniProtKB-KW"/>
</dbReference>
<dbReference type="Pfam" id="PF00078">
    <property type="entry name" value="RVT_1"/>
    <property type="match status" value="1"/>
</dbReference>
<evidence type="ECO:0000256" key="6">
    <source>
        <dbReference type="ARBA" id="ARBA00022918"/>
    </source>
</evidence>
<dbReference type="PROSITE" id="PS50878">
    <property type="entry name" value="RT_POL"/>
    <property type="match status" value="1"/>
</dbReference>
<keyword evidence="2" id="KW-0808">Transferase</keyword>
<feature type="domain" description="Reverse transcriptase" evidence="11">
    <location>
        <begin position="193"/>
        <end position="427"/>
    </location>
</feature>
<keyword evidence="13" id="KW-1185">Reference proteome</keyword>
<keyword evidence="3" id="KW-0548">Nucleotidyltransferase</keyword>
<comment type="catalytic activity">
    <reaction evidence="9">
        <text>DNA(n) + a 2'-deoxyribonucleoside 5'-triphosphate = DNA(n+1) + diphosphate</text>
        <dbReference type="Rhea" id="RHEA:22508"/>
        <dbReference type="Rhea" id="RHEA-COMP:17339"/>
        <dbReference type="Rhea" id="RHEA-COMP:17340"/>
        <dbReference type="ChEBI" id="CHEBI:33019"/>
        <dbReference type="ChEBI" id="CHEBI:61560"/>
        <dbReference type="ChEBI" id="CHEBI:173112"/>
        <dbReference type="EC" id="2.7.7.49"/>
    </reaction>
</comment>
<dbReference type="SUPFAM" id="SSF56672">
    <property type="entry name" value="DNA/RNA polymerases"/>
    <property type="match status" value="1"/>
</dbReference>
<dbReference type="GO" id="GO:0003964">
    <property type="term" value="F:RNA-directed DNA polymerase activity"/>
    <property type="evidence" value="ECO:0007669"/>
    <property type="project" value="UniProtKB-KW"/>
</dbReference>
<dbReference type="OrthoDB" id="9788687at2"/>
<protein>
    <recommendedName>
        <fullName evidence="1">RNA-directed DNA polymerase</fullName>
        <ecNumber evidence="1">2.7.7.49</ecNumber>
    </recommendedName>
</protein>
<dbReference type="PANTHER" id="PTHR34047">
    <property type="entry name" value="NUCLEAR INTRON MATURASE 1, MITOCHONDRIAL-RELATED"/>
    <property type="match status" value="1"/>
</dbReference>
<dbReference type="EMBL" id="CP017253">
    <property type="protein sequence ID" value="AOR23677.1"/>
    <property type="molecule type" value="Genomic_DNA"/>
</dbReference>
<evidence type="ECO:0000256" key="8">
    <source>
        <dbReference type="ARBA" id="ARBA00034120"/>
    </source>
</evidence>
<evidence type="ECO:0000256" key="3">
    <source>
        <dbReference type="ARBA" id="ARBA00022695"/>
    </source>
</evidence>
<dbReference type="GO" id="GO:0046872">
    <property type="term" value="F:metal ion binding"/>
    <property type="evidence" value="ECO:0007669"/>
    <property type="project" value="UniProtKB-KW"/>
</dbReference>
<dbReference type="GO" id="GO:0003723">
    <property type="term" value="F:RNA binding"/>
    <property type="evidence" value="ECO:0007669"/>
    <property type="project" value="InterPro"/>
</dbReference>
<comment type="similarity">
    <text evidence="8">Belongs to the bacterial reverse transcriptase family.</text>
</comment>
<dbReference type="PANTHER" id="PTHR34047:SF7">
    <property type="entry name" value="RNA-DIRECTED DNA POLYMERASE"/>
    <property type="match status" value="1"/>
</dbReference>
<evidence type="ECO:0000256" key="5">
    <source>
        <dbReference type="ARBA" id="ARBA00022842"/>
    </source>
</evidence>
<dbReference type="PRINTS" id="PR00866">
    <property type="entry name" value="RNADNAPOLMS"/>
</dbReference>
<dbReference type="InterPro" id="IPR000123">
    <property type="entry name" value="Reverse_transcriptase_msDNA"/>
</dbReference>
<evidence type="ECO:0000313" key="13">
    <source>
        <dbReference type="Proteomes" id="UP000094652"/>
    </source>
</evidence>
<organism evidence="12 13">
    <name type="scientific">Clostridium taeniosporum</name>
    <dbReference type="NCBI Taxonomy" id="394958"/>
    <lineage>
        <taxon>Bacteria</taxon>
        <taxon>Bacillati</taxon>
        <taxon>Bacillota</taxon>
        <taxon>Clostridia</taxon>
        <taxon>Eubacteriales</taxon>
        <taxon>Clostridiaceae</taxon>
        <taxon>Clostridium</taxon>
    </lineage>
</organism>
<dbReference type="Proteomes" id="UP000094652">
    <property type="component" value="Chromosome"/>
</dbReference>
<dbReference type="AlphaFoldDB" id="A0A1D7XK50"/>
<evidence type="ECO:0000256" key="4">
    <source>
        <dbReference type="ARBA" id="ARBA00022723"/>
    </source>
</evidence>
<dbReference type="KEGG" id="ctae:BGI42_08005"/>
<dbReference type="CDD" id="cd03487">
    <property type="entry name" value="RT_Bac_retron_II"/>
    <property type="match status" value="1"/>
</dbReference>
<dbReference type="InterPro" id="IPR043502">
    <property type="entry name" value="DNA/RNA_pol_sf"/>
</dbReference>